<organism evidence="1 2">
    <name type="scientific">Ilyodon furcidens</name>
    <name type="common">goldbreast splitfin</name>
    <dbReference type="NCBI Taxonomy" id="33524"/>
    <lineage>
        <taxon>Eukaryota</taxon>
        <taxon>Metazoa</taxon>
        <taxon>Chordata</taxon>
        <taxon>Craniata</taxon>
        <taxon>Vertebrata</taxon>
        <taxon>Euteleostomi</taxon>
        <taxon>Actinopterygii</taxon>
        <taxon>Neopterygii</taxon>
        <taxon>Teleostei</taxon>
        <taxon>Neoteleostei</taxon>
        <taxon>Acanthomorphata</taxon>
        <taxon>Ovalentaria</taxon>
        <taxon>Atherinomorphae</taxon>
        <taxon>Cyprinodontiformes</taxon>
        <taxon>Goodeidae</taxon>
        <taxon>Ilyodon</taxon>
    </lineage>
</organism>
<reference evidence="1 2" key="1">
    <citation type="submission" date="2021-06" db="EMBL/GenBank/DDBJ databases">
        <authorList>
            <person name="Palmer J.M."/>
        </authorList>
    </citation>
    <scope>NUCLEOTIDE SEQUENCE [LARGE SCALE GENOMIC DNA]</scope>
    <source>
        <strain evidence="2">if_2019</strain>
        <tissue evidence="1">Muscle</tissue>
    </source>
</reference>
<protein>
    <submittedName>
        <fullName evidence="1">Uncharacterized protein</fullName>
    </submittedName>
</protein>
<evidence type="ECO:0000313" key="1">
    <source>
        <dbReference type="EMBL" id="MEQ2248562.1"/>
    </source>
</evidence>
<evidence type="ECO:0000313" key="2">
    <source>
        <dbReference type="Proteomes" id="UP001482620"/>
    </source>
</evidence>
<comment type="caution">
    <text evidence="1">The sequence shown here is derived from an EMBL/GenBank/DDBJ whole genome shotgun (WGS) entry which is preliminary data.</text>
</comment>
<dbReference type="Proteomes" id="UP001482620">
    <property type="component" value="Unassembled WGS sequence"/>
</dbReference>
<sequence>MPYPDSDVCSFVVNCANKARSHLPSFATQEPSSLLVKLFKYIPVFQEAITSQLRRSQATFSPHLKSTSIIVHFLWTSDVIHCFWFDLGAEMFVECDTRTCSTRL</sequence>
<gene>
    <name evidence="1" type="ORF">ILYODFUR_020266</name>
</gene>
<keyword evidence="2" id="KW-1185">Reference proteome</keyword>
<name>A0ABV0UVI6_9TELE</name>
<dbReference type="EMBL" id="JAHRIQ010083176">
    <property type="protein sequence ID" value="MEQ2248562.1"/>
    <property type="molecule type" value="Genomic_DNA"/>
</dbReference>
<accession>A0ABV0UVI6</accession>
<proteinExistence type="predicted"/>